<evidence type="ECO:0000313" key="10">
    <source>
        <dbReference type="Proteomes" id="UP000315017"/>
    </source>
</evidence>
<feature type="signal peptide" evidence="8">
    <location>
        <begin position="1"/>
        <end position="29"/>
    </location>
</feature>
<dbReference type="KEGG" id="aagg:ETAA8_37510"/>
<reference evidence="9 10" key="1">
    <citation type="submission" date="2019-02" db="EMBL/GenBank/DDBJ databases">
        <title>Deep-cultivation of Planctomycetes and their phenomic and genomic characterization uncovers novel biology.</title>
        <authorList>
            <person name="Wiegand S."/>
            <person name="Jogler M."/>
            <person name="Boedeker C."/>
            <person name="Pinto D."/>
            <person name="Vollmers J."/>
            <person name="Rivas-Marin E."/>
            <person name="Kohn T."/>
            <person name="Peeters S.H."/>
            <person name="Heuer A."/>
            <person name="Rast P."/>
            <person name="Oberbeckmann S."/>
            <person name="Bunk B."/>
            <person name="Jeske O."/>
            <person name="Meyerdierks A."/>
            <person name="Storesund J.E."/>
            <person name="Kallscheuer N."/>
            <person name="Luecker S."/>
            <person name="Lage O.M."/>
            <person name="Pohl T."/>
            <person name="Merkel B.J."/>
            <person name="Hornburger P."/>
            <person name="Mueller R.-W."/>
            <person name="Bruemmer F."/>
            <person name="Labrenz M."/>
            <person name="Spormann A.M."/>
            <person name="Op den Camp H."/>
            <person name="Overmann J."/>
            <person name="Amann R."/>
            <person name="Jetten M.S.M."/>
            <person name="Mascher T."/>
            <person name="Medema M.H."/>
            <person name="Devos D.P."/>
            <person name="Kaster A.-K."/>
            <person name="Ovreas L."/>
            <person name="Rohde M."/>
            <person name="Galperin M.Y."/>
            <person name="Jogler C."/>
        </authorList>
    </citation>
    <scope>NUCLEOTIDE SEQUENCE [LARGE SCALE GENOMIC DNA]</scope>
    <source>
        <strain evidence="9 10">ETA_A8</strain>
    </source>
</reference>
<accession>A0A517YEK6</accession>
<gene>
    <name evidence="9" type="primary">pcm_1</name>
    <name evidence="7" type="synonym">pcm</name>
    <name evidence="9" type="ORF">ETAA8_37510</name>
</gene>
<evidence type="ECO:0000256" key="5">
    <source>
        <dbReference type="ARBA" id="ARBA00022679"/>
    </source>
</evidence>
<dbReference type="GO" id="GO:0030091">
    <property type="term" value="P:protein repair"/>
    <property type="evidence" value="ECO:0007669"/>
    <property type="project" value="UniProtKB-UniRule"/>
</dbReference>
<dbReference type="NCBIfam" id="TIGR00080">
    <property type="entry name" value="pimt"/>
    <property type="match status" value="1"/>
</dbReference>
<evidence type="ECO:0000313" key="9">
    <source>
        <dbReference type="EMBL" id="QDU28648.1"/>
    </source>
</evidence>
<dbReference type="PANTHER" id="PTHR11579:SF0">
    <property type="entry name" value="PROTEIN-L-ISOASPARTATE(D-ASPARTATE) O-METHYLTRANSFERASE"/>
    <property type="match status" value="1"/>
</dbReference>
<evidence type="ECO:0000256" key="2">
    <source>
        <dbReference type="ARBA" id="ARBA00005369"/>
    </source>
</evidence>
<dbReference type="InterPro" id="IPR029063">
    <property type="entry name" value="SAM-dependent_MTases_sf"/>
</dbReference>
<dbReference type="SUPFAM" id="SSF53335">
    <property type="entry name" value="S-adenosyl-L-methionine-dependent methyltransferases"/>
    <property type="match status" value="1"/>
</dbReference>
<keyword evidence="8" id="KW-0732">Signal</keyword>
<protein>
    <recommendedName>
        <fullName evidence="7">Protein-L-isoaspartate O-methyltransferase</fullName>
        <ecNumber evidence="7">2.1.1.77</ecNumber>
    </recommendedName>
    <alternativeName>
        <fullName evidence="7">L-isoaspartyl protein carboxyl methyltransferase</fullName>
    </alternativeName>
    <alternativeName>
        <fullName evidence="7">Protein L-isoaspartyl methyltransferase</fullName>
    </alternativeName>
    <alternativeName>
        <fullName evidence="7">Protein-beta-aspartate methyltransferase</fullName>
        <shortName evidence="7">PIMT</shortName>
    </alternativeName>
</protein>
<comment type="subcellular location">
    <subcellularLocation>
        <location evidence="1 7">Cytoplasm</location>
    </subcellularLocation>
</comment>
<evidence type="ECO:0000256" key="8">
    <source>
        <dbReference type="SAM" id="SignalP"/>
    </source>
</evidence>
<dbReference type="GO" id="GO:0032259">
    <property type="term" value="P:methylation"/>
    <property type="evidence" value="ECO:0007669"/>
    <property type="project" value="UniProtKB-KW"/>
</dbReference>
<organism evidence="9 10">
    <name type="scientific">Anatilimnocola aggregata</name>
    <dbReference type="NCBI Taxonomy" id="2528021"/>
    <lineage>
        <taxon>Bacteria</taxon>
        <taxon>Pseudomonadati</taxon>
        <taxon>Planctomycetota</taxon>
        <taxon>Planctomycetia</taxon>
        <taxon>Pirellulales</taxon>
        <taxon>Pirellulaceae</taxon>
        <taxon>Anatilimnocola</taxon>
    </lineage>
</organism>
<dbReference type="PANTHER" id="PTHR11579">
    <property type="entry name" value="PROTEIN-L-ISOASPARTATE O-METHYLTRANSFERASE"/>
    <property type="match status" value="1"/>
</dbReference>
<dbReference type="Gene3D" id="2.60.120.260">
    <property type="entry name" value="Galactose-binding domain-like"/>
    <property type="match status" value="1"/>
</dbReference>
<dbReference type="CDD" id="cd02440">
    <property type="entry name" value="AdoMet_MTases"/>
    <property type="match status" value="1"/>
</dbReference>
<dbReference type="AlphaFoldDB" id="A0A517YEK6"/>
<sequence precursor="true">MRSVLLSRLSIALLALGCLLALVPGLAQAQTRLQFEKMRKSMVDEVIIGAGIKDQRVIDAMLATPRHEFVAVEHRKSAYLDMAIPIGDQQTISSPFIVAYMTQSLDPKPTDKVLEIGTGSGFQAAVLSPLVKEVYSIEIVEQLGKSAERTLKRLGYKNVFTKVGDGYLGWEEHAPFDKIIVTCSPEKVPQPLVDQLREGGLLVIPVGERYNQTLYLMRKKDGKLESEVLLPTLFVPMTGKAEDARLVKPDPANPSVVNGSFEEKAFEGGGQPGWYYEKQLTWDALPDAPDGKHAITFTNSRAGLSAHLLQGFGIDGRQVKQLEISGMITTKNVVADLKKDEAPLIAVTFYDGNRRPLGHHFVGPVLGDTAWHEIKRTIRVPENVREGILRIGLFGATGTASFDKIQFRKIDEK</sequence>
<evidence type="ECO:0000256" key="7">
    <source>
        <dbReference type="HAMAP-Rule" id="MF_00090"/>
    </source>
</evidence>
<proteinExistence type="inferred from homology"/>
<feature type="active site" evidence="7">
    <location>
        <position position="93"/>
    </location>
</feature>
<comment type="similarity">
    <text evidence="2 7">Belongs to the methyltransferase superfamily. L-isoaspartyl/D-aspartyl protein methyltransferase family.</text>
</comment>
<dbReference type="Gene3D" id="3.40.50.150">
    <property type="entry name" value="Vaccinia Virus protein VP39"/>
    <property type="match status" value="1"/>
</dbReference>
<evidence type="ECO:0000256" key="1">
    <source>
        <dbReference type="ARBA" id="ARBA00004496"/>
    </source>
</evidence>
<evidence type="ECO:0000256" key="3">
    <source>
        <dbReference type="ARBA" id="ARBA00022490"/>
    </source>
</evidence>
<keyword evidence="6 7" id="KW-0949">S-adenosyl-L-methionine</keyword>
<comment type="catalytic activity">
    <reaction evidence="7">
        <text>[protein]-L-isoaspartate + S-adenosyl-L-methionine = [protein]-L-isoaspartate alpha-methyl ester + S-adenosyl-L-homocysteine</text>
        <dbReference type="Rhea" id="RHEA:12705"/>
        <dbReference type="Rhea" id="RHEA-COMP:12143"/>
        <dbReference type="Rhea" id="RHEA-COMP:12144"/>
        <dbReference type="ChEBI" id="CHEBI:57856"/>
        <dbReference type="ChEBI" id="CHEBI:59789"/>
        <dbReference type="ChEBI" id="CHEBI:90596"/>
        <dbReference type="ChEBI" id="CHEBI:90598"/>
        <dbReference type="EC" id="2.1.1.77"/>
    </reaction>
</comment>
<dbReference type="FunFam" id="3.40.50.150:FF:000010">
    <property type="entry name" value="Protein-L-isoaspartate O-methyltransferase"/>
    <property type="match status" value="1"/>
</dbReference>
<name>A0A517YEK6_9BACT</name>
<dbReference type="RefSeq" id="WP_145091290.1">
    <property type="nucleotide sequence ID" value="NZ_CP036274.1"/>
</dbReference>
<dbReference type="Pfam" id="PF01135">
    <property type="entry name" value="PCMT"/>
    <property type="match status" value="1"/>
</dbReference>
<keyword evidence="4 7" id="KW-0489">Methyltransferase</keyword>
<dbReference type="PROSITE" id="PS01279">
    <property type="entry name" value="PCMT"/>
    <property type="match status" value="1"/>
</dbReference>
<feature type="chain" id="PRO_5022170132" description="Protein-L-isoaspartate O-methyltransferase" evidence="8">
    <location>
        <begin position="30"/>
        <end position="413"/>
    </location>
</feature>
<dbReference type="InterPro" id="IPR000682">
    <property type="entry name" value="PCMT"/>
</dbReference>
<evidence type="ECO:0000256" key="4">
    <source>
        <dbReference type="ARBA" id="ARBA00022603"/>
    </source>
</evidence>
<keyword evidence="5 7" id="KW-0808">Transferase</keyword>
<dbReference type="NCBIfam" id="NF001453">
    <property type="entry name" value="PRK00312.1"/>
    <property type="match status" value="1"/>
</dbReference>
<keyword evidence="10" id="KW-1185">Reference proteome</keyword>
<comment type="function">
    <text evidence="7">Catalyzes the methyl esterification of L-isoaspartyl residues in peptides and proteins that result from spontaneous decomposition of normal L-aspartyl and L-asparaginyl residues. It plays a role in the repair and/or degradation of damaged proteins.</text>
</comment>
<dbReference type="HAMAP" id="MF_00090">
    <property type="entry name" value="PIMT"/>
    <property type="match status" value="1"/>
</dbReference>
<keyword evidence="3 7" id="KW-0963">Cytoplasm</keyword>
<evidence type="ECO:0000256" key="6">
    <source>
        <dbReference type="ARBA" id="ARBA00022691"/>
    </source>
</evidence>
<dbReference type="OrthoDB" id="9772751at2"/>
<dbReference type="GO" id="GO:0005737">
    <property type="term" value="C:cytoplasm"/>
    <property type="evidence" value="ECO:0007669"/>
    <property type="project" value="UniProtKB-SubCell"/>
</dbReference>
<dbReference type="EMBL" id="CP036274">
    <property type="protein sequence ID" value="QDU28648.1"/>
    <property type="molecule type" value="Genomic_DNA"/>
</dbReference>
<dbReference type="EC" id="2.1.1.77" evidence="7"/>
<dbReference type="Proteomes" id="UP000315017">
    <property type="component" value="Chromosome"/>
</dbReference>
<dbReference type="GO" id="GO:0004719">
    <property type="term" value="F:protein-L-isoaspartate (D-aspartate) O-methyltransferase activity"/>
    <property type="evidence" value="ECO:0007669"/>
    <property type="project" value="UniProtKB-UniRule"/>
</dbReference>